<feature type="transmembrane region" description="Helical" evidence="2">
    <location>
        <begin position="199"/>
        <end position="221"/>
    </location>
</feature>
<protein>
    <submittedName>
        <fullName evidence="3">Uncharacterized protein</fullName>
    </submittedName>
</protein>
<evidence type="ECO:0000256" key="2">
    <source>
        <dbReference type="SAM" id="Phobius"/>
    </source>
</evidence>
<evidence type="ECO:0000256" key="1">
    <source>
        <dbReference type="SAM" id="MobiDB-lite"/>
    </source>
</evidence>
<name>A0A6A6HK85_VIRVR</name>
<keyword evidence="2" id="KW-0812">Transmembrane</keyword>
<feature type="region of interest" description="Disordered" evidence="1">
    <location>
        <begin position="278"/>
        <end position="311"/>
    </location>
</feature>
<evidence type="ECO:0000313" key="3">
    <source>
        <dbReference type="EMBL" id="KAF2238228.1"/>
    </source>
</evidence>
<gene>
    <name evidence="3" type="ORF">EV356DRAFT_563961</name>
</gene>
<keyword evidence="2" id="KW-0472">Membrane</keyword>
<organism evidence="3 4">
    <name type="scientific">Viridothelium virens</name>
    <name type="common">Speckled blister lichen</name>
    <name type="synonym">Trypethelium virens</name>
    <dbReference type="NCBI Taxonomy" id="1048519"/>
    <lineage>
        <taxon>Eukaryota</taxon>
        <taxon>Fungi</taxon>
        <taxon>Dikarya</taxon>
        <taxon>Ascomycota</taxon>
        <taxon>Pezizomycotina</taxon>
        <taxon>Dothideomycetes</taxon>
        <taxon>Dothideomycetes incertae sedis</taxon>
        <taxon>Trypetheliales</taxon>
        <taxon>Trypetheliaceae</taxon>
        <taxon>Viridothelium</taxon>
    </lineage>
</organism>
<proteinExistence type="predicted"/>
<dbReference type="Proteomes" id="UP000800092">
    <property type="component" value="Unassembled WGS sequence"/>
</dbReference>
<reference evidence="3" key="1">
    <citation type="journal article" date="2020" name="Stud. Mycol.">
        <title>101 Dothideomycetes genomes: a test case for predicting lifestyles and emergence of pathogens.</title>
        <authorList>
            <person name="Haridas S."/>
            <person name="Albert R."/>
            <person name="Binder M."/>
            <person name="Bloem J."/>
            <person name="Labutti K."/>
            <person name="Salamov A."/>
            <person name="Andreopoulos B."/>
            <person name="Baker S."/>
            <person name="Barry K."/>
            <person name="Bills G."/>
            <person name="Bluhm B."/>
            <person name="Cannon C."/>
            <person name="Castanera R."/>
            <person name="Culley D."/>
            <person name="Daum C."/>
            <person name="Ezra D."/>
            <person name="Gonzalez J."/>
            <person name="Henrissat B."/>
            <person name="Kuo A."/>
            <person name="Liang C."/>
            <person name="Lipzen A."/>
            <person name="Lutzoni F."/>
            <person name="Magnuson J."/>
            <person name="Mondo S."/>
            <person name="Nolan M."/>
            <person name="Ohm R."/>
            <person name="Pangilinan J."/>
            <person name="Park H.-J."/>
            <person name="Ramirez L."/>
            <person name="Alfaro M."/>
            <person name="Sun H."/>
            <person name="Tritt A."/>
            <person name="Yoshinaga Y."/>
            <person name="Zwiers L.-H."/>
            <person name="Turgeon B."/>
            <person name="Goodwin S."/>
            <person name="Spatafora J."/>
            <person name="Crous P."/>
            <person name="Grigoriev I."/>
        </authorList>
    </citation>
    <scope>NUCLEOTIDE SEQUENCE</scope>
    <source>
        <strain evidence="3">Tuck. ex Michener</strain>
    </source>
</reference>
<dbReference type="EMBL" id="ML991776">
    <property type="protein sequence ID" value="KAF2238228.1"/>
    <property type="molecule type" value="Genomic_DNA"/>
</dbReference>
<dbReference type="AlphaFoldDB" id="A0A6A6HK85"/>
<sequence length="311" mass="35340">MSTPRLLKRIWPDIEKYTQIAIRTALHSTVQICTLPYYRSFQFNTMGPVVRMADASQAGHTPTLLQLMSRWRSRKLMELQFVSLASTVLAGAVIGSFSWFSVPSAYWLALAMWYSSLVLSILGIVLSAQQMAILNLLGELPERSASKTVLETLKRYLPLMLSRQGLHENEREFQAGSDEAGVWKPRWKMVFTWQCATMFLSYSLILFLMGLTILVCTPLIRGGDWSSDKNICVVYLVIAGVSGLCFLTCSFWIYHHVDLDHDIEVSEDKEDVAIDIPVPQFGRSRRMSVPQQNQEEPSDTGSYSRRKAREL</sequence>
<feature type="transmembrane region" description="Helical" evidence="2">
    <location>
        <begin position="233"/>
        <end position="254"/>
    </location>
</feature>
<dbReference type="OrthoDB" id="630895at2759"/>
<accession>A0A6A6HK85</accession>
<feature type="compositionally biased region" description="Polar residues" evidence="1">
    <location>
        <begin position="289"/>
        <end position="303"/>
    </location>
</feature>
<feature type="transmembrane region" description="Helical" evidence="2">
    <location>
        <begin position="106"/>
        <end position="126"/>
    </location>
</feature>
<keyword evidence="2" id="KW-1133">Transmembrane helix</keyword>
<evidence type="ECO:0000313" key="4">
    <source>
        <dbReference type="Proteomes" id="UP000800092"/>
    </source>
</evidence>
<keyword evidence="4" id="KW-1185">Reference proteome</keyword>
<feature type="transmembrane region" description="Helical" evidence="2">
    <location>
        <begin position="79"/>
        <end position="100"/>
    </location>
</feature>